<name>A0ABU1JQP8_9PROT</name>
<evidence type="ECO:0000256" key="1">
    <source>
        <dbReference type="SAM" id="MobiDB-lite"/>
    </source>
</evidence>
<proteinExistence type="predicted"/>
<dbReference type="EMBL" id="JAVDPW010000006">
    <property type="protein sequence ID" value="MDR6290953.1"/>
    <property type="molecule type" value="Genomic_DNA"/>
</dbReference>
<feature type="signal peptide" evidence="2">
    <location>
        <begin position="1"/>
        <end position="28"/>
    </location>
</feature>
<feature type="compositionally biased region" description="Basic and acidic residues" evidence="1">
    <location>
        <begin position="31"/>
        <end position="43"/>
    </location>
</feature>
<evidence type="ECO:0000256" key="2">
    <source>
        <dbReference type="SAM" id="SignalP"/>
    </source>
</evidence>
<feature type="compositionally biased region" description="Basic and acidic residues" evidence="1">
    <location>
        <begin position="60"/>
        <end position="76"/>
    </location>
</feature>
<keyword evidence="2" id="KW-0732">Signal</keyword>
<comment type="caution">
    <text evidence="3">The sequence shown here is derived from an EMBL/GenBank/DDBJ whole genome shotgun (WGS) entry which is preliminary data.</text>
</comment>
<sequence>MLLKSHRPLLLAAALILAVPATFATAQAAPQRHDNHRHAESLHHRQQASCGHIHSSHARHSCEARVSREWQHNRHH</sequence>
<protein>
    <submittedName>
        <fullName evidence="3">ABC-type nickel/cobalt efflux system permease component RcnA</fullName>
    </submittedName>
</protein>
<reference evidence="3 4" key="1">
    <citation type="submission" date="2023-07" db="EMBL/GenBank/DDBJ databases">
        <title>Sorghum-associated microbial communities from plants grown in Nebraska, USA.</title>
        <authorList>
            <person name="Schachtman D."/>
        </authorList>
    </citation>
    <scope>NUCLEOTIDE SEQUENCE [LARGE SCALE GENOMIC DNA]</scope>
    <source>
        <strain evidence="3 4">584</strain>
    </source>
</reference>
<organism evidence="3 4">
    <name type="scientific">Inquilinus ginsengisoli</name>
    <dbReference type="NCBI Taxonomy" id="363840"/>
    <lineage>
        <taxon>Bacteria</taxon>
        <taxon>Pseudomonadati</taxon>
        <taxon>Pseudomonadota</taxon>
        <taxon>Alphaproteobacteria</taxon>
        <taxon>Rhodospirillales</taxon>
        <taxon>Rhodospirillaceae</taxon>
        <taxon>Inquilinus</taxon>
    </lineage>
</organism>
<feature type="region of interest" description="Disordered" evidence="1">
    <location>
        <begin position="26"/>
        <end position="76"/>
    </location>
</feature>
<accession>A0ABU1JQP8</accession>
<keyword evidence="4" id="KW-1185">Reference proteome</keyword>
<evidence type="ECO:0000313" key="3">
    <source>
        <dbReference type="EMBL" id="MDR6290953.1"/>
    </source>
</evidence>
<dbReference type="RefSeq" id="WP_309795802.1">
    <property type="nucleotide sequence ID" value="NZ_JAVDPW010000006.1"/>
</dbReference>
<dbReference type="Proteomes" id="UP001262410">
    <property type="component" value="Unassembled WGS sequence"/>
</dbReference>
<evidence type="ECO:0000313" key="4">
    <source>
        <dbReference type="Proteomes" id="UP001262410"/>
    </source>
</evidence>
<gene>
    <name evidence="3" type="ORF">E9232_003479</name>
</gene>
<feature type="chain" id="PRO_5045528239" evidence="2">
    <location>
        <begin position="29"/>
        <end position="76"/>
    </location>
</feature>